<proteinExistence type="predicted"/>
<dbReference type="EMBL" id="AOIB01000043">
    <property type="protein sequence ID" value="ELY53548.1"/>
    <property type="molecule type" value="Genomic_DNA"/>
</dbReference>
<protein>
    <submittedName>
        <fullName evidence="2">Uncharacterized protein</fullName>
    </submittedName>
</protein>
<dbReference type="AlphaFoldDB" id="L9WYZ1"/>
<gene>
    <name evidence="2" type="ORF">C491_21706</name>
</gene>
<sequence>MLPFLGPDLVPILAMLVLLVGVPAFVVVVLAVVSGYIQHDAEQRLAELEEE</sequence>
<organism evidence="2 3">
    <name type="scientific">Natronococcus amylolyticus DSM 10524</name>
    <dbReference type="NCBI Taxonomy" id="1227497"/>
    <lineage>
        <taxon>Archaea</taxon>
        <taxon>Methanobacteriati</taxon>
        <taxon>Methanobacteriota</taxon>
        <taxon>Stenosarchaea group</taxon>
        <taxon>Halobacteria</taxon>
        <taxon>Halobacteriales</taxon>
        <taxon>Natrialbaceae</taxon>
        <taxon>Natronococcus</taxon>
    </lineage>
</organism>
<accession>L9WYZ1</accession>
<evidence type="ECO:0000313" key="3">
    <source>
        <dbReference type="Proteomes" id="UP000011688"/>
    </source>
</evidence>
<evidence type="ECO:0000313" key="2">
    <source>
        <dbReference type="EMBL" id="ELY53548.1"/>
    </source>
</evidence>
<keyword evidence="1" id="KW-0812">Transmembrane</keyword>
<dbReference type="Proteomes" id="UP000011688">
    <property type="component" value="Unassembled WGS sequence"/>
</dbReference>
<dbReference type="RefSeq" id="WP_005560035.1">
    <property type="nucleotide sequence ID" value="NZ_AOIB01000043.1"/>
</dbReference>
<keyword evidence="1" id="KW-0472">Membrane</keyword>
<dbReference type="STRING" id="1227497.C491_21706"/>
<evidence type="ECO:0000256" key="1">
    <source>
        <dbReference type="SAM" id="Phobius"/>
    </source>
</evidence>
<reference evidence="2 3" key="1">
    <citation type="journal article" date="2014" name="PLoS Genet.">
        <title>Phylogenetically driven sequencing of extremely halophilic archaea reveals strategies for static and dynamic osmo-response.</title>
        <authorList>
            <person name="Becker E.A."/>
            <person name="Seitzer P.M."/>
            <person name="Tritt A."/>
            <person name="Larsen D."/>
            <person name="Krusor M."/>
            <person name="Yao A.I."/>
            <person name="Wu D."/>
            <person name="Madern D."/>
            <person name="Eisen J.A."/>
            <person name="Darling A.E."/>
            <person name="Facciotti M.T."/>
        </authorList>
    </citation>
    <scope>NUCLEOTIDE SEQUENCE [LARGE SCALE GENOMIC DNA]</scope>
    <source>
        <strain evidence="2 3">DSM 10524</strain>
    </source>
</reference>
<feature type="transmembrane region" description="Helical" evidence="1">
    <location>
        <begin position="12"/>
        <end position="37"/>
    </location>
</feature>
<name>L9WYZ1_9EURY</name>
<comment type="caution">
    <text evidence="2">The sequence shown here is derived from an EMBL/GenBank/DDBJ whole genome shotgun (WGS) entry which is preliminary data.</text>
</comment>
<keyword evidence="3" id="KW-1185">Reference proteome</keyword>
<keyword evidence="1" id="KW-1133">Transmembrane helix</keyword>